<feature type="compositionally biased region" description="Basic and acidic residues" evidence="2">
    <location>
        <begin position="1"/>
        <end position="14"/>
    </location>
</feature>
<reference evidence="3" key="1">
    <citation type="submission" date="2023-10" db="EMBL/GenBank/DDBJ databases">
        <title>Genome assembly of Pristionchus species.</title>
        <authorList>
            <person name="Yoshida K."/>
            <person name="Sommer R.J."/>
        </authorList>
    </citation>
    <scope>NUCLEOTIDE SEQUENCE</scope>
    <source>
        <strain evidence="3">RS5133</strain>
    </source>
</reference>
<accession>A0AAV5VBW4</accession>
<feature type="coiled-coil region" evidence="1">
    <location>
        <begin position="68"/>
        <end position="137"/>
    </location>
</feature>
<dbReference type="Proteomes" id="UP001432322">
    <property type="component" value="Unassembled WGS sequence"/>
</dbReference>
<sequence>MTPGGTRRDEEGRITRSSARKRKATAAQPEEAQDTINVEEQQGEDEEVQILYAKVERVDSNAVLDQKLAEAMNSVDMLTKHLETANEREARMKEELAAVKKSVVELEKLREENEQLKMEIEENVEQMRKSAEEKEKSEKMFNKACLEARTFQRRAEYAEKSLAQVDQKPVGLALLRAENEDNSELKQKVDDLTKEIEEAKKETEEWKNKLESEKSEKERFKRLFEKACLEARSSELRAEYAEKTLDQKPVGIVPLSKENSELKQQVDNLSRESTIAKKEATEWKQQCEMEKSKNEKKLEEVKKDVNRLRKDRNEWIDKANSEKQRRERDVGHFTEDAKRLRKERDEWRDKYGNAKSELRKKLDELAKRGDQLPSLSRSSSVHRTDHSPLATVPVYTVPHESDSHAPPLSSPTYEPLQPSVSLHGVLKHPRLF</sequence>
<dbReference type="AlphaFoldDB" id="A0AAV5VBW4"/>
<protein>
    <submittedName>
        <fullName evidence="3">Uncharacterized protein</fullName>
    </submittedName>
</protein>
<evidence type="ECO:0000256" key="2">
    <source>
        <dbReference type="SAM" id="MobiDB-lite"/>
    </source>
</evidence>
<dbReference type="EMBL" id="BTSY01000002">
    <property type="protein sequence ID" value="GMT15405.1"/>
    <property type="molecule type" value="Genomic_DNA"/>
</dbReference>
<feature type="coiled-coil region" evidence="1">
    <location>
        <begin position="175"/>
        <end position="223"/>
    </location>
</feature>
<feature type="region of interest" description="Disordered" evidence="2">
    <location>
        <begin position="1"/>
        <end position="42"/>
    </location>
</feature>
<evidence type="ECO:0000256" key="1">
    <source>
        <dbReference type="SAM" id="Coils"/>
    </source>
</evidence>
<keyword evidence="4" id="KW-1185">Reference proteome</keyword>
<comment type="caution">
    <text evidence="3">The sequence shown here is derived from an EMBL/GenBank/DDBJ whole genome shotgun (WGS) entry which is preliminary data.</text>
</comment>
<gene>
    <name evidence="3" type="ORF">PFISCL1PPCAC_6702</name>
</gene>
<feature type="region of interest" description="Disordered" evidence="2">
    <location>
        <begin position="280"/>
        <end position="432"/>
    </location>
</feature>
<evidence type="ECO:0000313" key="3">
    <source>
        <dbReference type="EMBL" id="GMT15405.1"/>
    </source>
</evidence>
<organism evidence="3 4">
    <name type="scientific">Pristionchus fissidentatus</name>
    <dbReference type="NCBI Taxonomy" id="1538716"/>
    <lineage>
        <taxon>Eukaryota</taxon>
        <taxon>Metazoa</taxon>
        <taxon>Ecdysozoa</taxon>
        <taxon>Nematoda</taxon>
        <taxon>Chromadorea</taxon>
        <taxon>Rhabditida</taxon>
        <taxon>Rhabditina</taxon>
        <taxon>Diplogasteromorpha</taxon>
        <taxon>Diplogasteroidea</taxon>
        <taxon>Neodiplogasteridae</taxon>
        <taxon>Pristionchus</taxon>
    </lineage>
</organism>
<keyword evidence="1" id="KW-0175">Coiled coil</keyword>
<evidence type="ECO:0000313" key="4">
    <source>
        <dbReference type="Proteomes" id="UP001432322"/>
    </source>
</evidence>
<feature type="compositionally biased region" description="Basic and acidic residues" evidence="2">
    <location>
        <begin position="280"/>
        <end position="370"/>
    </location>
</feature>
<proteinExistence type="predicted"/>
<name>A0AAV5VBW4_9BILA</name>